<protein>
    <submittedName>
        <fullName evidence="1">Uncharacterized protein</fullName>
    </submittedName>
</protein>
<comment type="caution">
    <text evidence="1">The sequence shown here is derived from an EMBL/GenBank/DDBJ whole genome shotgun (WGS) entry which is preliminary data.</text>
</comment>
<dbReference type="EMBL" id="MU850707">
    <property type="protein sequence ID" value="KAK2631181.1"/>
    <property type="molecule type" value="Genomic_DNA"/>
</dbReference>
<reference evidence="1 2" key="1">
    <citation type="journal article" date="2014" name="Nature">
        <title>The genome of Eucalyptus grandis.</title>
        <authorList>
            <person name="Myburg A.A."/>
            <person name="Grattapaglia D."/>
            <person name="Tuskan G.A."/>
            <person name="Hellsten U."/>
            <person name="Hayes R.D."/>
            <person name="Grimwood J."/>
            <person name="Jenkins J."/>
            <person name="Lindquist E."/>
            <person name="Tice H."/>
            <person name="Bauer D."/>
            <person name="Goodstein D.M."/>
            <person name="Dubchak I."/>
            <person name="Poliakov A."/>
            <person name="Mizrachi E."/>
            <person name="Kullan A.R."/>
            <person name="Hussey S.G."/>
            <person name="Pinard D."/>
            <person name="van der Merwe K."/>
            <person name="Singh P."/>
            <person name="van Jaarsveld I."/>
            <person name="Silva-Junior O.B."/>
            <person name="Togawa R.C."/>
            <person name="Pappas M.R."/>
            <person name="Faria D.A."/>
            <person name="Sansaloni C.P."/>
            <person name="Petroli C.D."/>
            <person name="Yang X."/>
            <person name="Ranjan P."/>
            <person name="Tschaplinski T.J."/>
            <person name="Ye C.Y."/>
            <person name="Li T."/>
            <person name="Sterck L."/>
            <person name="Vanneste K."/>
            <person name="Murat F."/>
            <person name="Soler M."/>
            <person name="Clemente H.S."/>
            <person name="Saidi N."/>
            <person name="Cassan-Wang H."/>
            <person name="Dunand C."/>
            <person name="Hefer C.A."/>
            <person name="Bornberg-Bauer E."/>
            <person name="Kersting A.R."/>
            <person name="Vining K."/>
            <person name="Amarasinghe V."/>
            <person name="Ranik M."/>
            <person name="Naithani S."/>
            <person name="Elser J."/>
            <person name="Boyd A.E."/>
            <person name="Liston A."/>
            <person name="Spatafora J.W."/>
            <person name="Dharmwardhana P."/>
            <person name="Raja R."/>
            <person name="Sullivan C."/>
            <person name="Romanel E."/>
            <person name="Alves-Ferreira M."/>
            <person name="Kulheim C."/>
            <person name="Foley W."/>
            <person name="Carocha V."/>
            <person name="Paiva J."/>
            <person name="Kudrna D."/>
            <person name="Brommonschenkel S.H."/>
            <person name="Pasquali G."/>
            <person name="Byrne M."/>
            <person name="Rigault P."/>
            <person name="Tibbits J."/>
            <person name="Spokevicius A."/>
            <person name="Jones R.C."/>
            <person name="Steane D.A."/>
            <person name="Vaillancourt R.E."/>
            <person name="Potts B.M."/>
            <person name="Joubert F."/>
            <person name="Barry K."/>
            <person name="Pappas G.J."/>
            <person name="Strauss S.H."/>
            <person name="Jaiswal P."/>
            <person name="Grima-Pettenati J."/>
            <person name="Salse J."/>
            <person name="Van de Peer Y."/>
            <person name="Rokhsar D.S."/>
            <person name="Schmutz J."/>
        </authorList>
    </citation>
    <scope>NUCLEOTIDE SEQUENCE [LARGE SCALE GENOMIC DNA]</scope>
    <source>
        <strain evidence="2">cv. BRASUZ1</strain>
        <tissue evidence="1">Leaf extractions</tissue>
    </source>
</reference>
<keyword evidence="2" id="KW-1185">Reference proteome</keyword>
<gene>
    <name evidence="1" type="ORF">EUGRSUZ_L03278</name>
</gene>
<dbReference type="Proteomes" id="UP000030711">
    <property type="component" value="Unassembled WGS sequence"/>
</dbReference>
<evidence type="ECO:0000313" key="1">
    <source>
        <dbReference type="EMBL" id="KAK2631181.1"/>
    </source>
</evidence>
<dbReference type="AlphaFoldDB" id="A0AAD9T8F8"/>
<name>A0AAD9T8F8_EUCGR</name>
<sequence length="97" mass="11302">MLPLSSKLLKITASFFRVFFFYCCELNTGYSSIFGMALSRMCHAPWFKRMCSRPFKLCSPSESFRCVLVLLKASNRIPFYRYNKVGLSCTLRIDCRV</sequence>
<organism evidence="1 2">
    <name type="scientific">Eucalyptus grandis</name>
    <name type="common">Flooded gum</name>
    <dbReference type="NCBI Taxonomy" id="71139"/>
    <lineage>
        <taxon>Eukaryota</taxon>
        <taxon>Viridiplantae</taxon>
        <taxon>Streptophyta</taxon>
        <taxon>Embryophyta</taxon>
        <taxon>Tracheophyta</taxon>
        <taxon>Spermatophyta</taxon>
        <taxon>Magnoliopsida</taxon>
        <taxon>eudicotyledons</taxon>
        <taxon>Gunneridae</taxon>
        <taxon>Pentapetalae</taxon>
        <taxon>rosids</taxon>
        <taxon>malvids</taxon>
        <taxon>Myrtales</taxon>
        <taxon>Myrtaceae</taxon>
        <taxon>Myrtoideae</taxon>
        <taxon>Eucalypteae</taxon>
        <taxon>Eucalyptus</taxon>
    </lineage>
</organism>
<evidence type="ECO:0000313" key="2">
    <source>
        <dbReference type="Proteomes" id="UP000030711"/>
    </source>
</evidence>
<accession>A0AAD9T8F8</accession>
<proteinExistence type="predicted"/>